<dbReference type="Pfam" id="PF23598">
    <property type="entry name" value="LRR_14"/>
    <property type="match status" value="1"/>
</dbReference>
<comment type="caution">
    <text evidence="6">The sequence shown here is derived from an EMBL/GenBank/DDBJ whole genome shotgun (WGS) entry which is preliminary data.</text>
</comment>
<dbReference type="Pfam" id="PF00931">
    <property type="entry name" value="NB-ARC"/>
    <property type="match status" value="1"/>
</dbReference>
<keyword evidence="7" id="KW-1185">Reference proteome</keyword>
<dbReference type="Gene3D" id="1.10.10.10">
    <property type="entry name" value="Winged helix-like DNA-binding domain superfamily/Winged helix DNA-binding domain"/>
    <property type="match status" value="1"/>
</dbReference>
<evidence type="ECO:0000259" key="5">
    <source>
        <dbReference type="Pfam" id="PF23598"/>
    </source>
</evidence>
<dbReference type="PROSITE" id="PS51450">
    <property type="entry name" value="LRR"/>
    <property type="match status" value="1"/>
</dbReference>
<dbReference type="GO" id="GO:0009626">
    <property type="term" value="P:plant-type hypersensitive response"/>
    <property type="evidence" value="ECO:0007669"/>
    <property type="project" value="UniProtKB-ARBA"/>
</dbReference>
<dbReference type="Gene3D" id="3.80.10.10">
    <property type="entry name" value="Ribonuclease Inhibitor"/>
    <property type="match status" value="1"/>
</dbReference>
<dbReference type="InterPro" id="IPR044974">
    <property type="entry name" value="Disease_R_plants"/>
</dbReference>
<dbReference type="InterPro" id="IPR032675">
    <property type="entry name" value="LRR_dom_sf"/>
</dbReference>
<dbReference type="Proteomes" id="UP001179952">
    <property type="component" value="Unassembled WGS sequence"/>
</dbReference>
<dbReference type="PANTHER" id="PTHR23155">
    <property type="entry name" value="DISEASE RESISTANCE PROTEIN RP"/>
    <property type="match status" value="1"/>
</dbReference>
<dbReference type="Pfam" id="PF23559">
    <property type="entry name" value="WHD_DRP"/>
    <property type="match status" value="1"/>
</dbReference>
<evidence type="ECO:0000313" key="7">
    <source>
        <dbReference type="Proteomes" id="UP001179952"/>
    </source>
</evidence>
<dbReference type="InterPro" id="IPR001611">
    <property type="entry name" value="Leu-rich_rpt"/>
</dbReference>
<dbReference type="GO" id="GO:0042742">
    <property type="term" value="P:defense response to bacterium"/>
    <property type="evidence" value="ECO:0007669"/>
    <property type="project" value="UniProtKB-ARBA"/>
</dbReference>
<feature type="domain" description="Disease resistance protein winged helix" evidence="4">
    <location>
        <begin position="220"/>
        <end position="289"/>
    </location>
</feature>
<dbReference type="InterPro" id="IPR058922">
    <property type="entry name" value="WHD_DRP"/>
</dbReference>
<keyword evidence="1" id="KW-0677">Repeat</keyword>
<gene>
    <name evidence="6" type="ORF">QJS04_geneDACA006679</name>
</gene>
<dbReference type="InterPro" id="IPR055414">
    <property type="entry name" value="LRR_R13L4/SHOC2-like"/>
</dbReference>
<dbReference type="PRINTS" id="PR00364">
    <property type="entry name" value="DISEASERSIST"/>
</dbReference>
<feature type="domain" description="Disease resistance R13L4/SHOC-2-like LRR" evidence="5">
    <location>
        <begin position="336"/>
        <end position="658"/>
    </location>
</feature>
<accession>A0AAV9AUW5</accession>
<dbReference type="SUPFAM" id="SSF52540">
    <property type="entry name" value="P-loop containing nucleoside triphosphate hydrolases"/>
    <property type="match status" value="1"/>
</dbReference>
<dbReference type="SUPFAM" id="SSF52058">
    <property type="entry name" value="L domain-like"/>
    <property type="match status" value="1"/>
</dbReference>
<dbReference type="AlphaFoldDB" id="A0AAV9AUW5"/>
<evidence type="ECO:0000256" key="1">
    <source>
        <dbReference type="ARBA" id="ARBA00022737"/>
    </source>
</evidence>
<evidence type="ECO:0000259" key="4">
    <source>
        <dbReference type="Pfam" id="PF23559"/>
    </source>
</evidence>
<reference evidence="6" key="1">
    <citation type="journal article" date="2023" name="Nat. Commun.">
        <title>Diploid and tetraploid genomes of Acorus and the evolution of monocots.</title>
        <authorList>
            <person name="Ma L."/>
            <person name="Liu K.W."/>
            <person name="Li Z."/>
            <person name="Hsiao Y.Y."/>
            <person name="Qi Y."/>
            <person name="Fu T."/>
            <person name="Tang G.D."/>
            <person name="Zhang D."/>
            <person name="Sun W.H."/>
            <person name="Liu D.K."/>
            <person name="Li Y."/>
            <person name="Chen G.Z."/>
            <person name="Liu X.D."/>
            <person name="Liao X.Y."/>
            <person name="Jiang Y.T."/>
            <person name="Yu X."/>
            <person name="Hao Y."/>
            <person name="Huang J."/>
            <person name="Zhao X.W."/>
            <person name="Ke S."/>
            <person name="Chen Y.Y."/>
            <person name="Wu W.L."/>
            <person name="Hsu J.L."/>
            <person name="Lin Y.F."/>
            <person name="Huang M.D."/>
            <person name="Li C.Y."/>
            <person name="Huang L."/>
            <person name="Wang Z.W."/>
            <person name="Zhao X."/>
            <person name="Zhong W.Y."/>
            <person name="Peng D.H."/>
            <person name="Ahmad S."/>
            <person name="Lan S."/>
            <person name="Zhang J.S."/>
            <person name="Tsai W.C."/>
            <person name="Van de Peer Y."/>
            <person name="Liu Z.J."/>
        </authorList>
    </citation>
    <scope>NUCLEOTIDE SEQUENCE</scope>
    <source>
        <strain evidence="6">SCP</strain>
    </source>
</reference>
<dbReference type="PANTHER" id="PTHR23155:SF1205">
    <property type="entry name" value="DISEASE RESISTANCE PROTEIN RPM1"/>
    <property type="match status" value="1"/>
</dbReference>
<dbReference type="GO" id="GO:0043531">
    <property type="term" value="F:ADP binding"/>
    <property type="evidence" value="ECO:0007669"/>
    <property type="project" value="InterPro"/>
</dbReference>
<dbReference type="InterPro" id="IPR042197">
    <property type="entry name" value="Apaf_helical"/>
</dbReference>
<keyword evidence="2" id="KW-0611">Plant defense</keyword>
<organism evidence="6 7">
    <name type="scientific">Acorus gramineus</name>
    <name type="common">Dwarf sweet flag</name>
    <dbReference type="NCBI Taxonomy" id="55184"/>
    <lineage>
        <taxon>Eukaryota</taxon>
        <taxon>Viridiplantae</taxon>
        <taxon>Streptophyta</taxon>
        <taxon>Embryophyta</taxon>
        <taxon>Tracheophyta</taxon>
        <taxon>Spermatophyta</taxon>
        <taxon>Magnoliopsida</taxon>
        <taxon>Liliopsida</taxon>
        <taxon>Acoraceae</taxon>
        <taxon>Acorus</taxon>
    </lineage>
</organism>
<name>A0AAV9AUW5_ACOGR</name>
<dbReference type="GO" id="GO:0002758">
    <property type="term" value="P:innate immune response-activating signaling pathway"/>
    <property type="evidence" value="ECO:0007669"/>
    <property type="project" value="UniProtKB-ARBA"/>
</dbReference>
<protein>
    <submittedName>
        <fullName evidence="6">Disease resistance protein RPM1</fullName>
    </submittedName>
</protein>
<proteinExistence type="predicted"/>
<dbReference type="EMBL" id="JAUJYN010000006">
    <property type="protein sequence ID" value="KAK1268065.1"/>
    <property type="molecule type" value="Genomic_DNA"/>
</dbReference>
<dbReference type="Gene3D" id="1.10.8.430">
    <property type="entry name" value="Helical domain of apoptotic protease-activating factors"/>
    <property type="match status" value="1"/>
</dbReference>
<dbReference type="FunFam" id="1.10.10.10:FF:000322">
    <property type="entry name" value="Probable disease resistance protein At1g63360"/>
    <property type="match status" value="1"/>
</dbReference>
<feature type="domain" description="NB-ARC" evidence="3">
    <location>
        <begin position="2"/>
        <end position="131"/>
    </location>
</feature>
<dbReference type="InterPro" id="IPR027417">
    <property type="entry name" value="P-loop_NTPase"/>
</dbReference>
<evidence type="ECO:0000256" key="2">
    <source>
        <dbReference type="ARBA" id="ARBA00022821"/>
    </source>
</evidence>
<dbReference type="InterPro" id="IPR036388">
    <property type="entry name" value="WH-like_DNA-bd_sf"/>
</dbReference>
<evidence type="ECO:0000313" key="6">
    <source>
        <dbReference type="EMBL" id="KAK1268065.1"/>
    </source>
</evidence>
<dbReference type="InterPro" id="IPR002182">
    <property type="entry name" value="NB-ARC"/>
</dbReference>
<dbReference type="Gene3D" id="3.40.50.300">
    <property type="entry name" value="P-loop containing nucleotide triphosphate hydrolases"/>
    <property type="match status" value="1"/>
</dbReference>
<sequence length="689" mass="79710">MKHFDCQVWLTVSLTYSIAEILRSLTYEAMNNKGIVPKDITTMDTSFVLHMLRQHLQHKRYLIVLDDVWDTRMWEEIRLAFPENECGSRIVFTTRNFKVATSLSSSHRVILPKTLQYDQAWELFCNMVFRGSSWRSCPREVEDLARASVNKCGGLPLAIVCLAGLMYSKEYSVIEWIRVLNSINGKLTYELDTPVLYILMLSFHELPFRLKNCFLYCSAFPGLYKIKRKRIVRLWVAEGFVEEREGMTAEEVAEEYLNELVYRSMLQVTKTDDGGKLKECCMHDIMREMGISISKKQNFFITCEGREERLTAAARRLSIIEVSDNIETGSARKFYLRSLLVFSTDARTLNLLAALRFRLLRVLDLYGAPVESLPNAVCNLFNLKYLSIRQTNVNVLPKHLGRLQKLQTLDLQYSKVKKLPSLTELHDLRHLFIIHSVDRFGRSVGMQTLGKIWALKDLQTLKGIVSNNKIIQQVQNLKMLRSFVILEVKKSDGAALCASIEKMRFLNNLQVQAMEGEGLELESLAFPPSQLQKLFLIGHLQRLPRWFSFLNNLKVLRLRSSWLNEDPLRSLQSLPALVCLELYKAYEGKELWCEAHGFRSLRTLRLIELSQLNQITIEVGAMGSLRELQLSRCRELNTLPQGIEWITTLEKLYFEVSEELLQRMQPNGDEYIKISHISTVDLILRDDVI</sequence>
<evidence type="ECO:0000259" key="3">
    <source>
        <dbReference type="Pfam" id="PF00931"/>
    </source>
</evidence>
<reference evidence="6" key="2">
    <citation type="submission" date="2023-06" db="EMBL/GenBank/DDBJ databases">
        <authorList>
            <person name="Ma L."/>
            <person name="Liu K.-W."/>
            <person name="Li Z."/>
            <person name="Hsiao Y.-Y."/>
            <person name="Qi Y."/>
            <person name="Fu T."/>
            <person name="Tang G."/>
            <person name="Zhang D."/>
            <person name="Sun W.-H."/>
            <person name="Liu D.-K."/>
            <person name="Li Y."/>
            <person name="Chen G.-Z."/>
            <person name="Liu X.-D."/>
            <person name="Liao X.-Y."/>
            <person name="Jiang Y.-T."/>
            <person name="Yu X."/>
            <person name="Hao Y."/>
            <person name="Huang J."/>
            <person name="Zhao X.-W."/>
            <person name="Ke S."/>
            <person name="Chen Y.-Y."/>
            <person name="Wu W.-L."/>
            <person name="Hsu J.-L."/>
            <person name="Lin Y.-F."/>
            <person name="Huang M.-D."/>
            <person name="Li C.-Y."/>
            <person name="Huang L."/>
            <person name="Wang Z.-W."/>
            <person name="Zhao X."/>
            <person name="Zhong W.-Y."/>
            <person name="Peng D.-H."/>
            <person name="Ahmad S."/>
            <person name="Lan S."/>
            <person name="Zhang J.-S."/>
            <person name="Tsai W.-C."/>
            <person name="Van De Peer Y."/>
            <person name="Liu Z.-J."/>
        </authorList>
    </citation>
    <scope>NUCLEOTIDE SEQUENCE</scope>
    <source>
        <strain evidence="6">SCP</strain>
        <tissue evidence="6">Leaves</tissue>
    </source>
</reference>